<evidence type="ECO:0000259" key="5">
    <source>
        <dbReference type="Pfam" id="PF00849"/>
    </source>
</evidence>
<dbReference type="InterPro" id="IPR006225">
    <property type="entry name" value="PsdUridine_synth_RluC/D"/>
</dbReference>
<dbReference type="Pfam" id="PF00849">
    <property type="entry name" value="PseudoU_synth_2"/>
    <property type="match status" value="1"/>
</dbReference>
<comment type="catalytic activity">
    <reaction evidence="1 4">
        <text>a uridine in RNA = a pseudouridine in RNA</text>
        <dbReference type="Rhea" id="RHEA:48348"/>
        <dbReference type="Rhea" id="RHEA-COMP:12068"/>
        <dbReference type="Rhea" id="RHEA-COMP:12069"/>
        <dbReference type="ChEBI" id="CHEBI:65314"/>
        <dbReference type="ChEBI" id="CHEBI:65315"/>
    </reaction>
</comment>
<feature type="domain" description="Pseudouridine synthase RsuA/RluA-like" evidence="5">
    <location>
        <begin position="84"/>
        <end position="235"/>
    </location>
</feature>
<proteinExistence type="inferred from homology"/>
<dbReference type="GO" id="GO:0003723">
    <property type="term" value="F:RNA binding"/>
    <property type="evidence" value="ECO:0007669"/>
    <property type="project" value="InterPro"/>
</dbReference>
<dbReference type="GO" id="GO:0000455">
    <property type="term" value="P:enzyme-directed rRNA pseudouridine synthesis"/>
    <property type="evidence" value="ECO:0007669"/>
    <property type="project" value="TreeGrafter"/>
</dbReference>
<organism evidence="6 7">
    <name type="scientific">Alicyclobacillus acidoterrestris (strain ATCC 49025 / DSM 3922 / CIP 106132 / NCIMB 13137 / GD3B)</name>
    <dbReference type="NCBI Taxonomy" id="1356854"/>
    <lineage>
        <taxon>Bacteria</taxon>
        <taxon>Bacillati</taxon>
        <taxon>Bacillota</taxon>
        <taxon>Bacilli</taxon>
        <taxon>Bacillales</taxon>
        <taxon>Alicyclobacillaceae</taxon>
        <taxon>Alicyclobacillus</taxon>
    </lineage>
</organism>
<dbReference type="CDD" id="cd00165">
    <property type="entry name" value="S4"/>
    <property type="match status" value="1"/>
</dbReference>
<reference evidence="7" key="1">
    <citation type="journal article" date="2022" name="G3 (Bethesda)">
        <title>Unveiling the complete genome sequence of Alicyclobacillus acidoterrestris DSM 3922T, a taint-producing strain.</title>
        <authorList>
            <person name="Leonardo I.C."/>
            <person name="Barreto Crespo M.T."/>
            <person name="Gaspar F.B."/>
        </authorList>
    </citation>
    <scope>NUCLEOTIDE SEQUENCE [LARGE SCALE GENOMIC DNA]</scope>
    <source>
        <strain evidence="7">DSM 3922</strain>
    </source>
</reference>
<dbReference type="Gene3D" id="3.10.290.10">
    <property type="entry name" value="RNA-binding S4 domain"/>
    <property type="match status" value="1"/>
</dbReference>
<dbReference type="eggNOG" id="COG0564">
    <property type="taxonomic scope" value="Bacteria"/>
</dbReference>
<dbReference type="PANTHER" id="PTHR21600">
    <property type="entry name" value="MITOCHONDRIAL RNA PSEUDOURIDINE SYNTHASE"/>
    <property type="match status" value="1"/>
</dbReference>
<dbReference type="InterPro" id="IPR020103">
    <property type="entry name" value="PsdUridine_synth_cat_dom_sf"/>
</dbReference>
<dbReference type="InterPro" id="IPR050188">
    <property type="entry name" value="RluA_PseudoU_synthase"/>
</dbReference>
<dbReference type="PROSITE" id="PS01129">
    <property type="entry name" value="PSI_RLU"/>
    <property type="match status" value="1"/>
</dbReference>
<dbReference type="InterPro" id="IPR006145">
    <property type="entry name" value="PsdUridine_synth_RsuA/RluA"/>
</dbReference>
<dbReference type="Proteomes" id="UP000829401">
    <property type="component" value="Chromosome"/>
</dbReference>
<dbReference type="GO" id="GO:0009982">
    <property type="term" value="F:pseudouridine synthase activity"/>
    <property type="evidence" value="ECO:0007669"/>
    <property type="project" value="InterPro"/>
</dbReference>
<comment type="similarity">
    <text evidence="2 4">Belongs to the pseudouridine synthase RluA family.</text>
</comment>
<comment type="function">
    <text evidence="4">Responsible for synthesis of pseudouridine from uracil.</text>
</comment>
<dbReference type="RefSeq" id="WP_021297311.1">
    <property type="nucleotide sequence ID" value="NZ_AURB01000151.1"/>
</dbReference>
<dbReference type="KEGG" id="aaco:K1I37_03555"/>
<dbReference type="EMBL" id="CP080467">
    <property type="protein sequence ID" value="UNO49627.1"/>
    <property type="molecule type" value="Genomic_DNA"/>
</dbReference>
<name>T0BTJ5_ALIAG</name>
<dbReference type="EC" id="5.4.99.-" evidence="4"/>
<dbReference type="STRING" id="1356854.N007_11315"/>
<evidence type="ECO:0000256" key="2">
    <source>
        <dbReference type="ARBA" id="ARBA00010876"/>
    </source>
</evidence>
<keyword evidence="7" id="KW-1185">Reference proteome</keyword>
<evidence type="ECO:0000313" key="7">
    <source>
        <dbReference type="Proteomes" id="UP000829401"/>
    </source>
</evidence>
<keyword evidence="3 4" id="KW-0413">Isomerase</keyword>
<protein>
    <recommendedName>
        <fullName evidence="4">Pseudouridine synthase</fullName>
        <ecNumber evidence="4">5.4.99.-</ecNumber>
    </recommendedName>
</protein>
<dbReference type="CDD" id="cd02869">
    <property type="entry name" value="PseudoU_synth_RluA_like"/>
    <property type="match status" value="1"/>
</dbReference>
<dbReference type="OrthoDB" id="9773999at2"/>
<dbReference type="PANTHER" id="PTHR21600:SF44">
    <property type="entry name" value="RIBOSOMAL LARGE SUBUNIT PSEUDOURIDINE SYNTHASE D"/>
    <property type="match status" value="1"/>
</dbReference>
<accession>T0BTJ5</accession>
<accession>A0A9E7D0B5</accession>
<dbReference type="PROSITE" id="PS50889">
    <property type="entry name" value="S4"/>
    <property type="match status" value="1"/>
</dbReference>
<dbReference type="NCBIfam" id="TIGR00005">
    <property type="entry name" value="rluA_subfam"/>
    <property type="match status" value="1"/>
</dbReference>
<dbReference type="Gene3D" id="3.30.2350.10">
    <property type="entry name" value="Pseudouridine synthase"/>
    <property type="match status" value="1"/>
</dbReference>
<evidence type="ECO:0000313" key="6">
    <source>
        <dbReference type="EMBL" id="UNO49627.1"/>
    </source>
</evidence>
<dbReference type="SUPFAM" id="SSF55174">
    <property type="entry name" value="Alpha-L RNA-binding motif"/>
    <property type="match status" value="1"/>
</dbReference>
<evidence type="ECO:0000256" key="1">
    <source>
        <dbReference type="ARBA" id="ARBA00000073"/>
    </source>
</evidence>
<dbReference type="SUPFAM" id="SSF55120">
    <property type="entry name" value="Pseudouridine synthase"/>
    <property type="match status" value="1"/>
</dbReference>
<dbReference type="AlphaFoldDB" id="T0BTJ5"/>
<dbReference type="InterPro" id="IPR006224">
    <property type="entry name" value="PsdUridine_synth_RluA-like_CS"/>
</dbReference>
<evidence type="ECO:0000256" key="3">
    <source>
        <dbReference type="ARBA" id="ARBA00023235"/>
    </source>
</evidence>
<evidence type="ECO:0000256" key="4">
    <source>
        <dbReference type="RuleBase" id="RU362028"/>
    </source>
</evidence>
<dbReference type="GO" id="GO:0140098">
    <property type="term" value="F:catalytic activity, acting on RNA"/>
    <property type="evidence" value="ECO:0007669"/>
    <property type="project" value="UniProtKB-ARBA"/>
</dbReference>
<gene>
    <name evidence="6" type="ORF">K1I37_03555</name>
</gene>
<dbReference type="InterPro" id="IPR036986">
    <property type="entry name" value="S4_RNA-bd_sf"/>
</dbReference>
<sequence length="296" mass="33530">MAKEITMTVSKPQDLLPFLLEQFSNKGRNKVKMMLTRGQVMVDGRIITRHDHKLEPQQTVKVLGTASGMGEVLHGIRILFEDEHLLVIDKPPGLLSIATDQEHERTAYRILTNHVRAASKDNRIFIVHRLDRETSGVMMFAKHESVQQALQNSWRDSVLNRTYVAVVEGEVAKSEGTIETWLKESGTKTMFVSRPGDGVKAVTSFKRLETNGTFSLLELHLQTGRKNQIRVHMQSIGHPVVGDRRYGSRQNPIGRLGLHARLLTFRHPVTEEILTFETAIPVAFRRLFSQRNAPKG</sequence>